<feature type="active site" evidence="9">
    <location>
        <position position="165"/>
    </location>
</feature>
<evidence type="ECO:0000256" key="1">
    <source>
        <dbReference type="ARBA" id="ARBA00006139"/>
    </source>
</evidence>
<reference evidence="11" key="1">
    <citation type="journal article" date="2019" name="Int. J. Syst. Evol. Microbiol.">
        <title>The Global Catalogue of Microorganisms (GCM) 10K type strain sequencing project: providing services to taxonomists for standard genome sequencing and annotation.</title>
        <authorList>
            <consortium name="The Broad Institute Genomics Platform"/>
            <consortium name="The Broad Institute Genome Sequencing Center for Infectious Disease"/>
            <person name="Wu L."/>
            <person name="Ma J."/>
        </authorList>
    </citation>
    <scope>NUCLEOTIDE SEQUENCE [LARGE SCALE GENOMIC DNA]</scope>
    <source>
        <strain evidence="11">CCUG 62952</strain>
    </source>
</reference>
<keyword evidence="4 9" id="KW-0812">Transmembrane</keyword>
<feature type="active site" evidence="9">
    <location>
        <position position="199"/>
    </location>
</feature>
<evidence type="ECO:0000313" key="10">
    <source>
        <dbReference type="EMBL" id="MFD0863460.1"/>
    </source>
</evidence>
<comment type="similarity">
    <text evidence="1 9">Belongs to the peptidase A8 family.</text>
</comment>
<dbReference type="Pfam" id="PF01252">
    <property type="entry name" value="Peptidase_A8"/>
    <property type="match status" value="1"/>
</dbReference>
<proteinExistence type="inferred from homology"/>
<dbReference type="Proteomes" id="UP001596978">
    <property type="component" value="Unassembled WGS sequence"/>
</dbReference>
<evidence type="ECO:0000256" key="9">
    <source>
        <dbReference type="HAMAP-Rule" id="MF_00161"/>
    </source>
</evidence>
<evidence type="ECO:0000256" key="5">
    <source>
        <dbReference type="ARBA" id="ARBA00022750"/>
    </source>
</evidence>
<keyword evidence="6 9" id="KW-0378">Hydrolase</keyword>
<dbReference type="InterPro" id="IPR001872">
    <property type="entry name" value="Peptidase_A8"/>
</dbReference>
<keyword evidence="10" id="KW-0449">Lipoprotein</keyword>
<dbReference type="PANTHER" id="PTHR33695:SF1">
    <property type="entry name" value="LIPOPROTEIN SIGNAL PEPTIDASE"/>
    <property type="match status" value="1"/>
</dbReference>
<feature type="transmembrane region" description="Helical" evidence="9">
    <location>
        <begin position="104"/>
        <end position="127"/>
    </location>
</feature>
<sequence>MSLKKSVLIIALVLLLDQFLKFYVKLNFPITRYGSEAIMDWGFFKMHFVENPGMAWGSKLSDFIPFISEPASKIILTTFRLFAIAGIGYWLYRSILRSSPRVLILAISLIFAGAFGNIIDSLFYNYIFDSGTTFNEEFLRWEYYAGISKADFSGYAGFMQGCVVDMLQFPLIDTTLPDWFPIWGGKHFTFFDPIFNVADMSISTGVGLLLVFNKKAFPSKKKEEPLNSSAENTTAAT</sequence>
<evidence type="ECO:0000256" key="8">
    <source>
        <dbReference type="ARBA" id="ARBA00023136"/>
    </source>
</evidence>
<dbReference type="EC" id="3.4.23.36" evidence="9"/>
<name>A0ABW3D346_9FLAO</name>
<comment type="subcellular location">
    <subcellularLocation>
        <location evidence="9">Cell membrane</location>
        <topology evidence="9">Multi-pass membrane protein</topology>
    </subcellularLocation>
</comment>
<organism evidence="10 11">
    <name type="scientific">Sungkyunkwania multivorans</name>
    <dbReference type="NCBI Taxonomy" id="1173618"/>
    <lineage>
        <taxon>Bacteria</taxon>
        <taxon>Pseudomonadati</taxon>
        <taxon>Bacteroidota</taxon>
        <taxon>Flavobacteriia</taxon>
        <taxon>Flavobacteriales</taxon>
        <taxon>Flavobacteriaceae</taxon>
        <taxon>Sungkyunkwania</taxon>
    </lineage>
</organism>
<dbReference type="NCBIfam" id="NF011369">
    <property type="entry name" value="PRK14788.1"/>
    <property type="match status" value="1"/>
</dbReference>
<keyword evidence="11" id="KW-1185">Reference proteome</keyword>
<evidence type="ECO:0000256" key="7">
    <source>
        <dbReference type="ARBA" id="ARBA00022989"/>
    </source>
</evidence>
<accession>A0ABW3D346</accession>
<keyword evidence="3 9" id="KW-0645">Protease</keyword>
<comment type="function">
    <text evidence="9">This protein specifically catalyzes the removal of signal peptides from prolipoproteins.</text>
</comment>
<dbReference type="EMBL" id="JBHTJH010000017">
    <property type="protein sequence ID" value="MFD0863460.1"/>
    <property type="molecule type" value="Genomic_DNA"/>
</dbReference>
<comment type="catalytic activity">
    <reaction evidence="9">
        <text>Release of signal peptides from bacterial membrane prolipoproteins. Hydrolyzes -Xaa-Yaa-Zaa-|-(S,diacylglyceryl)Cys-, in which Xaa is hydrophobic (preferably Leu), and Yaa (Ala or Ser) and Zaa (Gly or Ala) have small, neutral side chains.</text>
        <dbReference type="EC" id="3.4.23.36"/>
    </reaction>
</comment>
<keyword evidence="8 9" id="KW-0472">Membrane</keyword>
<evidence type="ECO:0000313" key="11">
    <source>
        <dbReference type="Proteomes" id="UP001596978"/>
    </source>
</evidence>
<evidence type="ECO:0000256" key="6">
    <source>
        <dbReference type="ARBA" id="ARBA00022801"/>
    </source>
</evidence>
<dbReference type="GO" id="GO:0004190">
    <property type="term" value="F:aspartic-type endopeptidase activity"/>
    <property type="evidence" value="ECO:0007669"/>
    <property type="project" value="UniProtKB-EC"/>
</dbReference>
<keyword evidence="7 9" id="KW-1133">Transmembrane helix</keyword>
<evidence type="ECO:0000256" key="4">
    <source>
        <dbReference type="ARBA" id="ARBA00022692"/>
    </source>
</evidence>
<evidence type="ECO:0000256" key="3">
    <source>
        <dbReference type="ARBA" id="ARBA00022670"/>
    </source>
</evidence>
<comment type="caution">
    <text evidence="9">Lacks conserved residue(s) required for the propagation of feature annotation.</text>
</comment>
<keyword evidence="2 9" id="KW-1003">Cell membrane</keyword>
<comment type="pathway">
    <text evidence="9">Protein modification; lipoprotein biosynthesis (signal peptide cleavage).</text>
</comment>
<dbReference type="RefSeq" id="WP_386409523.1">
    <property type="nucleotide sequence ID" value="NZ_JBHTJH010000017.1"/>
</dbReference>
<dbReference type="PANTHER" id="PTHR33695">
    <property type="entry name" value="LIPOPROTEIN SIGNAL PEPTIDASE"/>
    <property type="match status" value="1"/>
</dbReference>
<feature type="transmembrane region" description="Helical" evidence="9">
    <location>
        <begin position="193"/>
        <end position="212"/>
    </location>
</feature>
<protein>
    <recommendedName>
        <fullName evidence="9">Lipoprotein signal peptidase</fullName>
        <ecNumber evidence="9">3.4.23.36</ecNumber>
    </recommendedName>
    <alternativeName>
        <fullName evidence="9">Prolipoprotein signal peptidase</fullName>
    </alternativeName>
    <alternativeName>
        <fullName evidence="9">Signal peptidase II</fullName>
        <shortName evidence="9">SPase II</shortName>
    </alternativeName>
</protein>
<gene>
    <name evidence="9" type="primary">lspA</name>
    <name evidence="10" type="ORF">ACFQ1M_14690</name>
</gene>
<feature type="transmembrane region" description="Helical" evidence="9">
    <location>
        <begin position="74"/>
        <end position="92"/>
    </location>
</feature>
<evidence type="ECO:0000256" key="2">
    <source>
        <dbReference type="ARBA" id="ARBA00022475"/>
    </source>
</evidence>
<comment type="caution">
    <text evidence="10">The sequence shown here is derived from an EMBL/GenBank/DDBJ whole genome shotgun (WGS) entry which is preliminary data.</text>
</comment>
<keyword evidence="5 9" id="KW-0064">Aspartyl protease</keyword>
<dbReference type="HAMAP" id="MF_00161">
    <property type="entry name" value="LspA"/>
    <property type="match status" value="1"/>
</dbReference>